<comment type="caution">
    <text evidence="1">The sequence shown here is derived from an EMBL/GenBank/DDBJ whole genome shotgun (WGS) entry which is preliminary data.</text>
</comment>
<evidence type="ECO:0000313" key="2">
    <source>
        <dbReference type="Proteomes" id="UP001596297"/>
    </source>
</evidence>
<keyword evidence="2" id="KW-1185">Reference proteome</keyword>
<sequence>MSKNIPLDPQASLLELRSLLTQTGHTQAQAFEKSRLVDYIAETDLPEIFAACLSALLLTHDQAKEKGLLLQHECLSRLQWQAPELFYPHLAEMWRHRSPFWEGWWDAGKMGVDVILSNLEAIAGETPQTHRWYIQSALERCNCAEAFDWLHQNYGLTLLSNFAGVEYDGAGWRKLYYPAAYHFVFPPEYLEHPNWADHRRPTHPTWHLPAECGEARLYDKFVPEKLEFEGTTFYRLELVELPPEFQVTPPISFQMPEDTAPNETCVDLQGNILQPDLDEAETKDFYEELAENPQMSNPFLGAEFIPIRFARTPKRWYRQPDENEQNLSKLGGVGVWRQFEGEFAEGKCSGCGVFAPLLLQLGDDGLRTPFCMSSFSGVKPAAV</sequence>
<dbReference type="Proteomes" id="UP001596297">
    <property type="component" value="Unassembled WGS sequence"/>
</dbReference>
<accession>A0ABW1YIL8</accession>
<proteinExistence type="predicted"/>
<name>A0ABW1YIL8_9DEIO</name>
<dbReference type="EMBL" id="JBHSWD010000003">
    <property type="protein sequence ID" value="MFC6592970.1"/>
    <property type="molecule type" value="Genomic_DNA"/>
</dbReference>
<gene>
    <name evidence="1" type="ORF">ACFP81_13815</name>
</gene>
<evidence type="ECO:0000313" key="1">
    <source>
        <dbReference type="EMBL" id="MFC6592970.1"/>
    </source>
</evidence>
<reference evidence="2" key="1">
    <citation type="journal article" date="2019" name="Int. J. Syst. Evol. Microbiol.">
        <title>The Global Catalogue of Microorganisms (GCM) 10K type strain sequencing project: providing services to taxonomists for standard genome sequencing and annotation.</title>
        <authorList>
            <consortium name="The Broad Institute Genomics Platform"/>
            <consortium name="The Broad Institute Genome Sequencing Center for Infectious Disease"/>
            <person name="Wu L."/>
            <person name="Ma J."/>
        </authorList>
    </citation>
    <scope>NUCLEOTIDE SEQUENCE [LARGE SCALE GENOMIC DNA]</scope>
    <source>
        <strain evidence="2">CGMCC 1.15772</strain>
    </source>
</reference>
<organism evidence="1 2">
    <name type="scientific">Deinococcus lacus</name>
    <dbReference type="NCBI Taxonomy" id="392561"/>
    <lineage>
        <taxon>Bacteria</taxon>
        <taxon>Thermotogati</taxon>
        <taxon>Deinococcota</taxon>
        <taxon>Deinococci</taxon>
        <taxon>Deinococcales</taxon>
        <taxon>Deinococcaceae</taxon>
        <taxon>Deinococcus</taxon>
    </lineage>
</organism>
<dbReference type="RefSeq" id="WP_380084087.1">
    <property type="nucleotide sequence ID" value="NZ_JBHSWD010000003.1"/>
</dbReference>
<protein>
    <submittedName>
        <fullName evidence="1">Uncharacterized protein</fullName>
    </submittedName>
</protein>